<proteinExistence type="predicted"/>
<feature type="domain" description="Protein FecR C-terminal" evidence="3">
    <location>
        <begin position="325"/>
        <end position="383"/>
    </location>
</feature>
<dbReference type="Gene3D" id="2.60.120.1440">
    <property type="match status" value="1"/>
</dbReference>
<organism evidence="4 5">
    <name type="scientific">Candidatus Pseudobacter hemicellulosilyticus</name>
    <dbReference type="NCBI Taxonomy" id="3121375"/>
    <lineage>
        <taxon>Bacteria</taxon>
        <taxon>Pseudomonadati</taxon>
        <taxon>Bacteroidota</taxon>
        <taxon>Chitinophagia</taxon>
        <taxon>Chitinophagales</taxon>
        <taxon>Chitinophagaceae</taxon>
        <taxon>Pseudobacter</taxon>
    </lineage>
</organism>
<dbReference type="Gene3D" id="3.55.50.30">
    <property type="match status" value="1"/>
</dbReference>
<evidence type="ECO:0000313" key="4">
    <source>
        <dbReference type="EMBL" id="WEK34245.1"/>
    </source>
</evidence>
<dbReference type="AlphaFoldDB" id="A0AAJ5WTL8"/>
<evidence type="ECO:0000313" key="5">
    <source>
        <dbReference type="Proteomes" id="UP001220610"/>
    </source>
</evidence>
<dbReference type="InterPro" id="IPR012373">
    <property type="entry name" value="Ferrdict_sens_TM"/>
</dbReference>
<gene>
    <name evidence="4" type="ORF">P0Y53_17295</name>
</gene>
<keyword evidence="1" id="KW-0472">Membrane</keyword>
<reference evidence="4" key="1">
    <citation type="submission" date="2023-03" db="EMBL/GenBank/DDBJ databases">
        <title>Andean soil-derived lignocellulolytic bacterial consortium as a source of novel taxa and putative plastic-active enzymes.</title>
        <authorList>
            <person name="Diaz-Garcia L."/>
            <person name="Chuvochina M."/>
            <person name="Feuerriegel G."/>
            <person name="Bunk B."/>
            <person name="Sproer C."/>
            <person name="Streit W.R."/>
            <person name="Rodriguez L.M."/>
            <person name="Overmann J."/>
            <person name="Jimenez D.J."/>
        </authorList>
    </citation>
    <scope>NUCLEOTIDE SEQUENCE</scope>
    <source>
        <strain evidence="4">MAG 7</strain>
    </source>
</reference>
<dbReference type="Proteomes" id="UP001220610">
    <property type="component" value="Chromosome"/>
</dbReference>
<dbReference type="InterPro" id="IPR006860">
    <property type="entry name" value="FecR"/>
</dbReference>
<keyword evidence="1" id="KW-1133">Transmembrane helix</keyword>
<feature type="transmembrane region" description="Helical" evidence="1">
    <location>
        <begin position="90"/>
        <end position="110"/>
    </location>
</feature>
<evidence type="ECO:0000259" key="3">
    <source>
        <dbReference type="Pfam" id="PF16344"/>
    </source>
</evidence>
<dbReference type="PANTHER" id="PTHR30273:SF2">
    <property type="entry name" value="PROTEIN FECR"/>
    <property type="match status" value="1"/>
</dbReference>
<evidence type="ECO:0000259" key="2">
    <source>
        <dbReference type="Pfam" id="PF04773"/>
    </source>
</evidence>
<sequence length="397" mass="43222">MEKERFLVYWQSYLAGTATPAEVQELLAFIRTPAADLFLEEYFQTSGVAGFRAADLAEADWQLNWAGINASISQQQEVAKALPTRRFPAMLRWAAAAALAGIIATAFFFYPTGTKKKMASAELAQAPDIPPGKEGAVLTLADGSQLVLDSLKSGVIGAQQNVAISLADGQLTYQQKEPAASNSPAAIYNTISTPRGRQFRLLLPDGSRVWLNASSSIRYPVQFTGPKRKVEITGEAYFEIAANSARPFEVVGEGQQVEVLGTSFNINLYSDEPVKKTTLVSGAVKVSAGESAVLLKPGQEAVSAGTSLQLQQASGGATDWKDNIFNFHHASLPEVMRQLERWYDIEVSYPDGIPAIEFWGKTGRDMNLSQMISFLERSDVHCRLEPGNKLVVQNNPK</sequence>
<accession>A0AAJ5WTL8</accession>
<dbReference type="Pfam" id="PF04773">
    <property type="entry name" value="FecR"/>
    <property type="match status" value="1"/>
</dbReference>
<dbReference type="InterPro" id="IPR032508">
    <property type="entry name" value="FecR_C"/>
</dbReference>
<dbReference type="EMBL" id="CP119311">
    <property type="protein sequence ID" value="WEK34245.1"/>
    <property type="molecule type" value="Genomic_DNA"/>
</dbReference>
<protein>
    <submittedName>
        <fullName evidence="4">FecR domain-containing protein</fullName>
    </submittedName>
</protein>
<evidence type="ECO:0000256" key="1">
    <source>
        <dbReference type="SAM" id="Phobius"/>
    </source>
</evidence>
<dbReference type="Pfam" id="PF16344">
    <property type="entry name" value="FecR_C"/>
    <property type="match status" value="1"/>
</dbReference>
<name>A0AAJ5WTL8_9BACT</name>
<dbReference type="GO" id="GO:0016989">
    <property type="term" value="F:sigma factor antagonist activity"/>
    <property type="evidence" value="ECO:0007669"/>
    <property type="project" value="TreeGrafter"/>
</dbReference>
<dbReference type="PANTHER" id="PTHR30273">
    <property type="entry name" value="PERIPLASMIC SIGNAL SENSOR AND SIGMA FACTOR ACTIVATOR FECR-RELATED"/>
    <property type="match status" value="1"/>
</dbReference>
<feature type="domain" description="FecR protein" evidence="2">
    <location>
        <begin position="190"/>
        <end position="285"/>
    </location>
</feature>
<keyword evidence="1" id="KW-0812">Transmembrane</keyword>